<accession>A0A0F9BCM7</accession>
<reference evidence="1" key="1">
    <citation type="journal article" date="2015" name="Nature">
        <title>Complex archaea that bridge the gap between prokaryotes and eukaryotes.</title>
        <authorList>
            <person name="Spang A."/>
            <person name="Saw J.H."/>
            <person name="Jorgensen S.L."/>
            <person name="Zaremba-Niedzwiedzka K."/>
            <person name="Martijn J."/>
            <person name="Lind A.E."/>
            <person name="van Eijk R."/>
            <person name="Schleper C."/>
            <person name="Guy L."/>
            <person name="Ettema T.J."/>
        </authorList>
    </citation>
    <scope>NUCLEOTIDE SEQUENCE</scope>
</reference>
<name>A0A0F9BCM7_9ZZZZ</name>
<dbReference type="AlphaFoldDB" id="A0A0F9BCM7"/>
<dbReference type="InterPro" id="IPR010261">
    <property type="entry name" value="Tir_chaperone"/>
</dbReference>
<comment type="caution">
    <text evidence="1">The sequence shown here is derived from an EMBL/GenBank/DDBJ whole genome shotgun (WGS) entry which is preliminary data.</text>
</comment>
<proteinExistence type="predicted"/>
<dbReference type="EMBL" id="LAZR01041581">
    <property type="protein sequence ID" value="KKL11607.1"/>
    <property type="molecule type" value="Genomic_DNA"/>
</dbReference>
<dbReference type="Gene3D" id="3.30.1460.10">
    <property type="match status" value="1"/>
</dbReference>
<dbReference type="Pfam" id="PF05932">
    <property type="entry name" value="CesT"/>
    <property type="match status" value="1"/>
</dbReference>
<organism evidence="1">
    <name type="scientific">marine sediment metagenome</name>
    <dbReference type="NCBI Taxonomy" id="412755"/>
    <lineage>
        <taxon>unclassified sequences</taxon>
        <taxon>metagenomes</taxon>
        <taxon>ecological metagenomes</taxon>
    </lineage>
</organism>
<gene>
    <name evidence="1" type="ORF">LCGC14_2544100</name>
</gene>
<protein>
    <submittedName>
        <fullName evidence="1">Uncharacterized protein</fullName>
    </submittedName>
</protein>
<sequence length="136" mass="15457">MRSKFQELLLDLSEKLELDLDLHVDKNRACSILFEDVEVQLELDGSSENLIVFTSIAEIPAGKYREKVLLDALKANNEFPYIAIFAYFEIDASLSMHNFLDFATLNADILSSYLATFVELAQKYKKAVERGQTSIL</sequence>
<dbReference type="SUPFAM" id="SSF69635">
    <property type="entry name" value="Type III secretory system chaperone-like"/>
    <property type="match status" value="1"/>
</dbReference>
<dbReference type="GO" id="GO:0030254">
    <property type="term" value="P:protein secretion by the type III secretion system"/>
    <property type="evidence" value="ECO:0007669"/>
    <property type="project" value="InterPro"/>
</dbReference>
<evidence type="ECO:0000313" key="1">
    <source>
        <dbReference type="EMBL" id="KKL11607.1"/>
    </source>
</evidence>